<comment type="caution">
    <text evidence="6">The sequence shown here is derived from an EMBL/GenBank/DDBJ whole genome shotgun (WGS) entry which is preliminary data.</text>
</comment>
<evidence type="ECO:0000256" key="4">
    <source>
        <dbReference type="ARBA" id="ARBA00023326"/>
    </source>
</evidence>
<name>A0A9P9IH33_9HYPO</name>
<feature type="non-terminal residue" evidence="6">
    <location>
        <position position="1"/>
    </location>
</feature>
<dbReference type="EMBL" id="JAGMUU010000028">
    <property type="protein sequence ID" value="KAH7120406.1"/>
    <property type="molecule type" value="Genomic_DNA"/>
</dbReference>
<keyword evidence="3" id="KW-0119">Carbohydrate metabolism</keyword>
<organism evidence="6 7">
    <name type="scientific">Dactylonectria estremocensis</name>
    <dbReference type="NCBI Taxonomy" id="1079267"/>
    <lineage>
        <taxon>Eukaryota</taxon>
        <taxon>Fungi</taxon>
        <taxon>Dikarya</taxon>
        <taxon>Ascomycota</taxon>
        <taxon>Pezizomycotina</taxon>
        <taxon>Sordariomycetes</taxon>
        <taxon>Hypocreomycetidae</taxon>
        <taxon>Hypocreales</taxon>
        <taxon>Nectriaceae</taxon>
        <taxon>Dactylonectria</taxon>
    </lineage>
</organism>
<keyword evidence="7" id="KW-1185">Reference proteome</keyword>
<keyword evidence="1" id="KW-0732">Signal</keyword>
<evidence type="ECO:0000256" key="3">
    <source>
        <dbReference type="ARBA" id="ARBA00023277"/>
    </source>
</evidence>
<dbReference type="GO" id="GO:0030245">
    <property type="term" value="P:cellulose catabolic process"/>
    <property type="evidence" value="ECO:0007669"/>
    <property type="project" value="UniProtKB-KW"/>
</dbReference>
<keyword evidence="4" id="KW-0624">Polysaccharide degradation</keyword>
<reference evidence="6" key="1">
    <citation type="journal article" date="2021" name="Nat. Commun.">
        <title>Genetic determinants of endophytism in the Arabidopsis root mycobiome.</title>
        <authorList>
            <person name="Mesny F."/>
            <person name="Miyauchi S."/>
            <person name="Thiergart T."/>
            <person name="Pickel B."/>
            <person name="Atanasova L."/>
            <person name="Karlsson M."/>
            <person name="Huettel B."/>
            <person name="Barry K.W."/>
            <person name="Haridas S."/>
            <person name="Chen C."/>
            <person name="Bauer D."/>
            <person name="Andreopoulos W."/>
            <person name="Pangilinan J."/>
            <person name="LaButti K."/>
            <person name="Riley R."/>
            <person name="Lipzen A."/>
            <person name="Clum A."/>
            <person name="Drula E."/>
            <person name="Henrissat B."/>
            <person name="Kohler A."/>
            <person name="Grigoriev I.V."/>
            <person name="Martin F.M."/>
            <person name="Hacquard S."/>
        </authorList>
    </citation>
    <scope>NUCLEOTIDE SEQUENCE</scope>
    <source>
        <strain evidence="6">MPI-CAGE-AT-0021</strain>
    </source>
</reference>
<evidence type="ECO:0000259" key="5">
    <source>
        <dbReference type="Pfam" id="PF03442"/>
    </source>
</evidence>
<dbReference type="InterPro" id="IPR005102">
    <property type="entry name" value="Carbo-bd_X2"/>
</dbReference>
<evidence type="ECO:0000313" key="6">
    <source>
        <dbReference type="EMBL" id="KAH7120406.1"/>
    </source>
</evidence>
<dbReference type="Proteomes" id="UP000717696">
    <property type="component" value="Unassembled WGS sequence"/>
</dbReference>
<accession>A0A9P9IH33</accession>
<dbReference type="Pfam" id="PF03442">
    <property type="entry name" value="CBM_X2"/>
    <property type="match status" value="1"/>
</dbReference>
<protein>
    <recommendedName>
        <fullName evidence="5">Carbohydrate binding X2 domain-containing protein</fullName>
    </recommendedName>
</protein>
<evidence type="ECO:0000313" key="7">
    <source>
        <dbReference type="Proteomes" id="UP000717696"/>
    </source>
</evidence>
<evidence type="ECO:0000256" key="2">
    <source>
        <dbReference type="ARBA" id="ARBA00023001"/>
    </source>
</evidence>
<proteinExistence type="predicted"/>
<sequence>SAFIFHQVGKATMADSLWMDCHGNNVTTIAVDQVLLTEGTRYSSTGQSISFYDPFLSALFNSSNEVGIKATALISFSASACVPFQLVL</sequence>
<dbReference type="OrthoDB" id="412536at2759"/>
<evidence type="ECO:0000256" key="1">
    <source>
        <dbReference type="ARBA" id="ARBA00022729"/>
    </source>
</evidence>
<dbReference type="AlphaFoldDB" id="A0A9P9IH33"/>
<keyword evidence="2" id="KW-0136">Cellulose degradation</keyword>
<gene>
    <name evidence="6" type="ORF">B0J13DRAFT_457087</name>
</gene>
<feature type="domain" description="Carbohydrate binding X2" evidence="5">
    <location>
        <begin position="1"/>
        <end position="80"/>
    </location>
</feature>